<dbReference type="EMBL" id="AHNZ02000961">
    <property type="protein sequence ID" value="EMO02837.1"/>
    <property type="molecule type" value="Genomic_DNA"/>
</dbReference>
<protein>
    <submittedName>
        <fullName evidence="1">Uncharacterized protein</fullName>
    </submittedName>
</protein>
<dbReference type="AlphaFoldDB" id="M6R3Z2"/>
<name>M6R3Z2_LEPIR</name>
<dbReference type="Proteomes" id="UP000012092">
    <property type="component" value="Unassembled WGS sequence"/>
</dbReference>
<evidence type="ECO:0000313" key="1">
    <source>
        <dbReference type="EMBL" id="EMO02837.1"/>
    </source>
</evidence>
<sequence length="37" mass="4597">MRFILRRVPSIDYVFLESMKLMIDDYYGFKKIPLYHP</sequence>
<accession>M6R3Z2</accession>
<evidence type="ECO:0000313" key="2">
    <source>
        <dbReference type="Proteomes" id="UP000012092"/>
    </source>
</evidence>
<reference evidence="1 2" key="1">
    <citation type="submission" date="2013-01" db="EMBL/GenBank/DDBJ databases">
        <authorList>
            <person name="Harkins D.M."/>
            <person name="Durkin A.S."/>
            <person name="Brinkac L.M."/>
            <person name="Haft D.H."/>
            <person name="Selengut J.D."/>
            <person name="Sanka R."/>
            <person name="DePew J."/>
            <person name="Purushe J."/>
            <person name="Picardeau M."/>
            <person name="Werts C."/>
            <person name="Goarant C."/>
            <person name="Vinetz J.M."/>
            <person name="Sutton G.G."/>
            <person name="Nierman W.C."/>
            <person name="Fouts D.E."/>
        </authorList>
    </citation>
    <scope>NUCLEOTIDE SEQUENCE [LARGE SCALE GENOMIC DNA]</scope>
    <source>
        <strain evidence="1 2">Verdun HP</strain>
    </source>
</reference>
<proteinExistence type="predicted"/>
<organism evidence="1 2">
    <name type="scientific">Leptospira interrogans serovar Icterohaemorrhagiae str. Verdun HP</name>
    <dbReference type="NCBI Taxonomy" id="1049910"/>
    <lineage>
        <taxon>Bacteria</taxon>
        <taxon>Pseudomonadati</taxon>
        <taxon>Spirochaetota</taxon>
        <taxon>Spirochaetia</taxon>
        <taxon>Leptospirales</taxon>
        <taxon>Leptospiraceae</taxon>
        <taxon>Leptospira</taxon>
    </lineage>
</organism>
<gene>
    <name evidence="1" type="ORF">LEP1GSC116_0260</name>
</gene>
<comment type="caution">
    <text evidence="1">The sequence shown here is derived from an EMBL/GenBank/DDBJ whole genome shotgun (WGS) entry which is preliminary data.</text>
</comment>